<protein>
    <submittedName>
        <fullName evidence="1">Uncharacterized protein</fullName>
    </submittedName>
</protein>
<proteinExistence type="predicted"/>
<organism evidence="1 2">
    <name type="scientific">Patella caerulea</name>
    <name type="common">Rayed Mediterranean limpet</name>
    <dbReference type="NCBI Taxonomy" id="87958"/>
    <lineage>
        <taxon>Eukaryota</taxon>
        <taxon>Metazoa</taxon>
        <taxon>Spiralia</taxon>
        <taxon>Lophotrochozoa</taxon>
        <taxon>Mollusca</taxon>
        <taxon>Gastropoda</taxon>
        <taxon>Patellogastropoda</taxon>
        <taxon>Patelloidea</taxon>
        <taxon>Patellidae</taxon>
        <taxon>Patella</taxon>
    </lineage>
</organism>
<dbReference type="EMBL" id="JAZGQO010000001">
    <property type="protein sequence ID" value="KAK6196396.1"/>
    <property type="molecule type" value="Genomic_DNA"/>
</dbReference>
<dbReference type="Proteomes" id="UP001347796">
    <property type="component" value="Unassembled WGS sequence"/>
</dbReference>
<name>A0AAN8K7H7_PATCE</name>
<evidence type="ECO:0000313" key="1">
    <source>
        <dbReference type="EMBL" id="KAK6196396.1"/>
    </source>
</evidence>
<sequence length="95" mass="10496">MFPSDSNSNAPEPIVIQRCDHKTGHIKSAGNILDTSFGHFRQYVADNVDCNPCTLGGKKSLHAMGMIETVTPEIANKVLIKRNPKVRRDIPTVHD</sequence>
<dbReference type="AlphaFoldDB" id="A0AAN8K7H7"/>
<keyword evidence="2" id="KW-1185">Reference proteome</keyword>
<accession>A0AAN8K7H7</accession>
<gene>
    <name evidence="1" type="ORF">SNE40_001630</name>
</gene>
<comment type="caution">
    <text evidence="1">The sequence shown here is derived from an EMBL/GenBank/DDBJ whole genome shotgun (WGS) entry which is preliminary data.</text>
</comment>
<reference evidence="1 2" key="1">
    <citation type="submission" date="2024-01" db="EMBL/GenBank/DDBJ databases">
        <title>The genome of the rayed Mediterranean limpet Patella caerulea (Linnaeus, 1758).</title>
        <authorList>
            <person name="Anh-Thu Weber A."/>
            <person name="Halstead-Nussloch G."/>
        </authorList>
    </citation>
    <scope>NUCLEOTIDE SEQUENCE [LARGE SCALE GENOMIC DNA]</scope>
    <source>
        <strain evidence="1">AATW-2023a</strain>
        <tissue evidence="1">Whole specimen</tissue>
    </source>
</reference>
<evidence type="ECO:0000313" key="2">
    <source>
        <dbReference type="Proteomes" id="UP001347796"/>
    </source>
</evidence>